<keyword evidence="1" id="KW-0812">Transmembrane</keyword>
<proteinExistence type="predicted"/>
<dbReference type="EMBL" id="BMJG01000005">
    <property type="protein sequence ID" value="GGC37388.1"/>
    <property type="molecule type" value="Genomic_DNA"/>
</dbReference>
<accession>A0ABQ1MH69</accession>
<feature type="transmembrane region" description="Helical" evidence="1">
    <location>
        <begin position="219"/>
        <end position="238"/>
    </location>
</feature>
<gene>
    <name evidence="2" type="ORF">GCM10010974_19750</name>
</gene>
<evidence type="ECO:0000313" key="2">
    <source>
        <dbReference type="EMBL" id="GGC37388.1"/>
    </source>
</evidence>
<name>A0ABQ1MH69_9MICO</name>
<feature type="transmembrane region" description="Helical" evidence="1">
    <location>
        <begin position="147"/>
        <end position="166"/>
    </location>
</feature>
<comment type="caution">
    <text evidence="2">The sequence shown here is derived from an EMBL/GenBank/DDBJ whole genome shotgun (WGS) entry which is preliminary data.</text>
</comment>
<feature type="transmembrane region" description="Helical" evidence="1">
    <location>
        <begin position="41"/>
        <end position="62"/>
    </location>
</feature>
<evidence type="ECO:0000313" key="3">
    <source>
        <dbReference type="Proteomes" id="UP000632322"/>
    </source>
</evidence>
<keyword evidence="1" id="KW-0472">Membrane</keyword>
<keyword evidence="3" id="KW-1185">Reference proteome</keyword>
<feature type="transmembrane region" description="Helical" evidence="1">
    <location>
        <begin position="122"/>
        <end position="141"/>
    </location>
</feature>
<dbReference type="Proteomes" id="UP000632322">
    <property type="component" value="Unassembled WGS sequence"/>
</dbReference>
<organism evidence="2 3">
    <name type="scientific">Brevibacterium sediminis</name>
    <dbReference type="NCBI Taxonomy" id="1857024"/>
    <lineage>
        <taxon>Bacteria</taxon>
        <taxon>Bacillati</taxon>
        <taxon>Actinomycetota</taxon>
        <taxon>Actinomycetes</taxon>
        <taxon>Micrococcales</taxon>
        <taxon>Brevibacteriaceae</taxon>
        <taxon>Brevibacterium</taxon>
    </lineage>
</organism>
<evidence type="ECO:0000256" key="1">
    <source>
        <dbReference type="SAM" id="Phobius"/>
    </source>
</evidence>
<feature type="transmembrane region" description="Helical" evidence="1">
    <location>
        <begin position="82"/>
        <end position="102"/>
    </location>
</feature>
<protein>
    <submittedName>
        <fullName evidence="2">Uncharacterized protein</fullName>
    </submittedName>
</protein>
<reference evidence="3" key="1">
    <citation type="journal article" date="2019" name="Int. J. Syst. Evol. Microbiol.">
        <title>The Global Catalogue of Microorganisms (GCM) 10K type strain sequencing project: providing services to taxonomists for standard genome sequencing and annotation.</title>
        <authorList>
            <consortium name="The Broad Institute Genomics Platform"/>
            <consortium name="The Broad Institute Genome Sequencing Center for Infectious Disease"/>
            <person name="Wu L."/>
            <person name="Ma J."/>
        </authorList>
    </citation>
    <scope>NUCLEOTIDE SEQUENCE [LARGE SCALE GENOMIC DNA]</scope>
    <source>
        <strain evidence="3">CGMCC 1.15472</strain>
    </source>
</reference>
<sequence length="265" mass="29496">MASPQEHPVMDEEAMMKTLRTKMLQLFLWCRKVFEAGSTKWWPGLALILVGLLVSAILYLLVEYVFAHSLISVGWHEAMPKIASVFTSPLIVTGVYMLIFHLRAKHRADPLFIVVGSARLGYWLWGLTTTLICVAGPALWLTGVSPMAGATAAFSAVFITIGATLVEQPKPEMKINSLLLLKRVANWQLISGSAVIAMLYESPKPHMNLFTQLGDNRGFMFYLMMLWVIGAGGLTVLLEPLKYKLEEERTSAPPSASWYSSSRYV</sequence>
<keyword evidence="1" id="KW-1133">Transmembrane helix</keyword>
<feature type="transmembrane region" description="Helical" evidence="1">
    <location>
        <begin position="178"/>
        <end position="199"/>
    </location>
</feature>